<protein>
    <submittedName>
        <fullName evidence="3">Uncharacterized protein</fullName>
    </submittedName>
</protein>
<name>A0A7K0DZZ3_9NOCA</name>
<dbReference type="EMBL" id="WEGI01000015">
    <property type="protein sequence ID" value="MQY30842.1"/>
    <property type="molecule type" value="Genomic_DNA"/>
</dbReference>
<accession>A0A7K0DZZ3</accession>
<feature type="transmembrane region" description="Helical" evidence="2">
    <location>
        <begin position="6"/>
        <end position="25"/>
    </location>
</feature>
<organism evidence="3 4">
    <name type="scientific">Nocardia aurantia</name>
    <dbReference type="NCBI Taxonomy" id="2585199"/>
    <lineage>
        <taxon>Bacteria</taxon>
        <taxon>Bacillati</taxon>
        <taxon>Actinomycetota</taxon>
        <taxon>Actinomycetes</taxon>
        <taxon>Mycobacteriales</taxon>
        <taxon>Nocardiaceae</taxon>
        <taxon>Nocardia</taxon>
    </lineage>
</organism>
<feature type="region of interest" description="Disordered" evidence="1">
    <location>
        <begin position="24"/>
        <end position="61"/>
    </location>
</feature>
<comment type="caution">
    <text evidence="3">The sequence shown here is derived from an EMBL/GenBank/DDBJ whole genome shotgun (WGS) entry which is preliminary data.</text>
</comment>
<evidence type="ECO:0000256" key="2">
    <source>
        <dbReference type="SAM" id="Phobius"/>
    </source>
</evidence>
<sequence length="115" mass="12214">MVLDIFVSIACTVILTTACWLLSGNSTGSQVKPKRFRSPAPPVAGPPSAETPAGSDEPTLEWADPAQIWPALRAANILLAARLGGRISADEYRWRTAELARKCEPQAPQSAAGTE</sequence>
<evidence type="ECO:0000256" key="1">
    <source>
        <dbReference type="SAM" id="MobiDB-lite"/>
    </source>
</evidence>
<reference evidence="3 4" key="1">
    <citation type="submission" date="2019-10" db="EMBL/GenBank/DDBJ databases">
        <title>Nocardia macrotermitis sp. nov. and Nocardia aurantia sp. nov., isolated from the gut of fungus growing-termite Macrotermes natalensis.</title>
        <authorList>
            <person name="Benndorf R."/>
            <person name="Schwitalla J."/>
            <person name="Martin K."/>
            <person name="De Beer W."/>
            <person name="Kaster A.-K."/>
            <person name="Vollmers J."/>
            <person name="Poulsen M."/>
            <person name="Beemelmanns C."/>
        </authorList>
    </citation>
    <scope>NUCLEOTIDE SEQUENCE [LARGE SCALE GENOMIC DNA]</scope>
    <source>
        <strain evidence="3 4">RB56</strain>
    </source>
</reference>
<keyword evidence="2" id="KW-1133">Transmembrane helix</keyword>
<keyword evidence="4" id="KW-1185">Reference proteome</keyword>
<dbReference type="RefSeq" id="WP_153348096.1">
    <property type="nucleotide sequence ID" value="NZ_WEGI01000015.1"/>
</dbReference>
<keyword evidence="2" id="KW-0812">Transmembrane</keyword>
<dbReference type="AlphaFoldDB" id="A0A7K0DZZ3"/>
<evidence type="ECO:0000313" key="3">
    <source>
        <dbReference type="EMBL" id="MQY30842.1"/>
    </source>
</evidence>
<proteinExistence type="predicted"/>
<evidence type="ECO:0000313" key="4">
    <source>
        <dbReference type="Proteomes" id="UP000431401"/>
    </source>
</evidence>
<dbReference type="OrthoDB" id="4556873at2"/>
<dbReference type="Proteomes" id="UP000431401">
    <property type="component" value="Unassembled WGS sequence"/>
</dbReference>
<gene>
    <name evidence="3" type="ORF">NRB56_64460</name>
</gene>
<keyword evidence="2" id="KW-0472">Membrane</keyword>